<proteinExistence type="predicted"/>
<protein>
    <submittedName>
        <fullName evidence="1">Uncharacterized protein</fullName>
    </submittedName>
</protein>
<name>A0A9D4TTS2_CHLVU</name>
<reference evidence="1" key="1">
    <citation type="journal article" date="2019" name="Plant J.">
        <title>Chlorella vulgaris genome assembly and annotation reveals the molecular basis for metabolic acclimation to high light conditions.</title>
        <authorList>
            <person name="Cecchin M."/>
            <person name="Marcolungo L."/>
            <person name="Rossato M."/>
            <person name="Girolomoni L."/>
            <person name="Cosentino E."/>
            <person name="Cuine S."/>
            <person name="Li-Beisson Y."/>
            <person name="Delledonne M."/>
            <person name="Ballottari M."/>
        </authorList>
    </citation>
    <scope>NUCLEOTIDE SEQUENCE</scope>
    <source>
        <strain evidence="1">211/11P</strain>
    </source>
</reference>
<organism evidence="1 2">
    <name type="scientific">Chlorella vulgaris</name>
    <name type="common">Green alga</name>
    <dbReference type="NCBI Taxonomy" id="3077"/>
    <lineage>
        <taxon>Eukaryota</taxon>
        <taxon>Viridiplantae</taxon>
        <taxon>Chlorophyta</taxon>
        <taxon>core chlorophytes</taxon>
        <taxon>Trebouxiophyceae</taxon>
        <taxon>Chlorellales</taxon>
        <taxon>Chlorellaceae</taxon>
        <taxon>Chlorella clade</taxon>
        <taxon>Chlorella</taxon>
    </lineage>
</organism>
<gene>
    <name evidence="1" type="ORF">D9Q98_002566</name>
</gene>
<reference evidence="1" key="2">
    <citation type="submission" date="2020-11" db="EMBL/GenBank/DDBJ databases">
        <authorList>
            <person name="Cecchin M."/>
            <person name="Marcolungo L."/>
            <person name="Rossato M."/>
            <person name="Girolomoni L."/>
            <person name="Cosentino E."/>
            <person name="Cuine S."/>
            <person name="Li-Beisson Y."/>
            <person name="Delledonne M."/>
            <person name="Ballottari M."/>
        </authorList>
    </citation>
    <scope>NUCLEOTIDE SEQUENCE</scope>
    <source>
        <strain evidence="1">211/11P</strain>
        <tissue evidence="1">Whole cell</tissue>
    </source>
</reference>
<accession>A0A9D4TTS2</accession>
<dbReference type="Proteomes" id="UP001055712">
    <property type="component" value="Unassembled WGS sequence"/>
</dbReference>
<keyword evidence="2" id="KW-1185">Reference proteome</keyword>
<dbReference type="EMBL" id="SIDB01000003">
    <property type="protein sequence ID" value="KAI3434491.1"/>
    <property type="molecule type" value="Genomic_DNA"/>
</dbReference>
<evidence type="ECO:0000313" key="2">
    <source>
        <dbReference type="Proteomes" id="UP001055712"/>
    </source>
</evidence>
<dbReference type="AlphaFoldDB" id="A0A9D4TTS2"/>
<comment type="caution">
    <text evidence="1">The sequence shown here is derived from an EMBL/GenBank/DDBJ whole genome shotgun (WGS) entry which is preliminary data.</text>
</comment>
<sequence length="85" mass="9507">MEMLAPCEVDCDNSVRMRRHVQPRLLDVVMQTTVCSILRDLYQRAWQLAPALVATIGVNCMDSSTSWSFGSTSRADGLNSKKLCQ</sequence>
<evidence type="ECO:0000313" key="1">
    <source>
        <dbReference type="EMBL" id="KAI3434491.1"/>
    </source>
</evidence>